<keyword evidence="2" id="KW-0132">Cell division</keyword>
<name>A0A918PSC9_9BACT</name>
<dbReference type="GO" id="GO:0051301">
    <property type="term" value="P:cell division"/>
    <property type="evidence" value="ECO:0007669"/>
    <property type="project" value="UniProtKB-KW"/>
</dbReference>
<evidence type="ECO:0000313" key="4">
    <source>
        <dbReference type="Proteomes" id="UP000619457"/>
    </source>
</evidence>
<keyword evidence="4" id="KW-1185">Reference proteome</keyword>
<sequence>MSFEIKLPLFEGPFDLLLFFIERDELDIYDIPISKITHDFLDYLKHLEKMEIEVASEFILVAATLMKIKSKLLIPRPELDENGEEIDPREELIRHLLEYKKYKSVVGDLSDMEATRMTKEKRGNIASELKELSKVDDVESEMQDVDLYKILKVFQRIMAKYASRTDETTHTVVQYPYTIDQQKNFVLDRISFKKRMPFSEFIEYKPDKIFVIYTFLAILELLQLSMVTIKLGEGFNNFWVEKIENVPVE</sequence>
<evidence type="ECO:0000313" key="3">
    <source>
        <dbReference type="EMBL" id="GGZ18771.1"/>
    </source>
</evidence>
<accession>A0A918PSC9</accession>
<dbReference type="HAMAP" id="MF_01805">
    <property type="entry name" value="ScpA"/>
    <property type="match status" value="1"/>
</dbReference>
<comment type="subcellular location">
    <subcellularLocation>
        <location evidence="2">Cytoplasm</location>
    </subcellularLocation>
    <text evidence="2">Associated with two foci at the outer edges of the nucleoid region in young cells, and at four foci within both cell halves in older cells.</text>
</comment>
<dbReference type="RefSeq" id="WP_018472613.1">
    <property type="nucleotide sequence ID" value="NZ_BMWX01000002.1"/>
</dbReference>
<evidence type="ECO:0000256" key="2">
    <source>
        <dbReference type="HAMAP-Rule" id="MF_01805"/>
    </source>
</evidence>
<dbReference type="EMBL" id="BMWX01000002">
    <property type="protein sequence ID" value="GGZ18771.1"/>
    <property type="molecule type" value="Genomic_DNA"/>
</dbReference>
<keyword evidence="2" id="KW-0131">Cell cycle</keyword>
<comment type="caution">
    <text evidence="3">The sequence shown here is derived from an EMBL/GenBank/DDBJ whole genome shotgun (WGS) entry which is preliminary data.</text>
</comment>
<comment type="similarity">
    <text evidence="2">Belongs to the ScpA family.</text>
</comment>
<dbReference type="GO" id="GO:0005737">
    <property type="term" value="C:cytoplasm"/>
    <property type="evidence" value="ECO:0007669"/>
    <property type="project" value="UniProtKB-SubCell"/>
</dbReference>
<reference evidence="3" key="1">
    <citation type="journal article" date="2014" name="Int. J. Syst. Evol. Microbiol.">
        <title>Complete genome sequence of Corynebacterium casei LMG S-19264T (=DSM 44701T), isolated from a smear-ripened cheese.</title>
        <authorList>
            <consortium name="US DOE Joint Genome Institute (JGI-PGF)"/>
            <person name="Walter F."/>
            <person name="Albersmeier A."/>
            <person name="Kalinowski J."/>
            <person name="Ruckert C."/>
        </authorList>
    </citation>
    <scope>NUCLEOTIDE SEQUENCE</scope>
    <source>
        <strain evidence="3">KCTC 12368</strain>
    </source>
</reference>
<organism evidence="3 4">
    <name type="scientific">Echinicola pacifica</name>
    <dbReference type="NCBI Taxonomy" id="346377"/>
    <lineage>
        <taxon>Bacteria</taxon>
        <taxon>Pseudomonadati</taxon>
        <taxon>Bacteroidota</taxon>
        <taxon>Cytophagia</taxon>
        <taxon>Cytophagales</taxon>
        <taxon>Cyclobacteriaceae</taxon>
        <taxon>Echinicola</taxon>
    </lineage>
</organism>
<dbReference type="Gene3D" id="6.10.250.2410">
    <property type="match status" value="1"/>
</dbReference>
<reference evidence="3" key="2">
    <citation type="submission" date="2020-09" db="EMBL/GenBank/DDBJ databases">
        <authorList>
            <person name="Sun Q."/>
            <person name="Kim S."/>
        </authorList>
    </citation>
    <scope>NUCLEOTIDE SEQUENCE</scope>
    <source>
        <strain evidence="3">KCTC 12368</strain>
    </source>
</reference>
<keyword evidence="2" id="KW-0963">Cytoplasm</keyword>
<dbReference type="PANTHER" id="PTHR33969">
    <property type="entry name" value="SEGREGATION AND CONDENSATION PROTEIN A"/>
    <property type="match status" value="1"/>
</dbReference>
<dbReference type="Proteomes" id="UP000619457">
    <property type="component" value="Unassembled WGS sequence"/>
</dbReference>
<proteinExistence type="inferred from homology"/>
<comment type="function">
    <text evidence="2">Participates in chromosomal partition during cell division. May act via the formation of a condensin-like complex containing Smc and ScpB that pull DNA away from mid-cell into both cell halves.</text>
</comment>
<dbReference type="Pfam" id="PF02616">
    <property type="entry name" value="SMC_ScpA"/>
    <property type="match status" value="1"/>
</dbReference>
<evidence type="ECO:0000256" key="1">
    <source>
        <dbReference type="ARBA" id="ARBA00044777"/>
    </source>
</evidence>
<protein>
    <recommendedName>
        <fullName evidence="1 2">Segregation and condensation protein A</fullName>
    </recommendedName>
</protein>
<dbReference type="GO" id="GO:0007059">
    <property type="term" value="P:chromosome segregation"/>
    <property type="evidence" value="ECO:0007669"/>
    <property type="project" value="UniProtKB-UniRule"/>
</dbReference>
<comment type="subunit">
    <text evidence="2">Component of a cohesin-like complex composed of ScpA, ScpB and the Smc homodimer, in which ScpA and ScpB bind to the head domain of Smc. The presence of the three proteins is required for the association of the complex with DNA.</text>
</comment>
<gene>
    <name evidence="2 3" type="primary">scpA</name>
    <name evidence="3" type="ORF">GCM10007049_08800</name>
</gene>
<dbReference type="AlphaFoldDB" id="A0A918PSC9"/>
<dbReference type="PANTHER" id="PTHR33969:SF2">
    <property type="entry name" value="SEGREGATION AND CONDENSATION PROTEIN A"/>
    <property type="match status" value="1"/>
</dbReference>
<keyword evidence="2" id="KW-0159">Chromosome partition</keyword>
<dbReference type="GO" id="GO:0006260">
    <property type="term" value="P:DNA replication"/>
    <property type="evidence" value="ECO:0007669"/>
    <property type="project" value="UniProtKB-UniRule"/>
</dbReference>
<dbReference type="InterPro" id="IPR003768">
    <property type="entry name" value="ScpA"/>
</dbReference>